<keyword evidence="1" id="KW-0812">Transmembrane</keyword>
<keyword evidence="3" id="KW-1185">Reference proteome</keyword>
<keyword evidence="1" id="KW-1133">Transmembrane helix</keyword>
<dbReference type="AlphaFoldDB" id="A0AAD5EBJ5"/>
<name>A0AAD5EBJ5_UMBRA</name>
<comment type="caution">
    <text evidence="2">The sequence shown here is derived from an EMBL/GenBank/DDBJ whole genome shotgun (WGS) entry which is preliminary data.</text>
</comment>
<evidence type="ECO:0000256" key="1">
    <source>
        <dbReference type="SAM" id="Phobius"/>
    </source>
</evidence>
<organism evidence="2 3">
    <name type="scientific">Umbelopsis ramanniana AG</name>
    <dbReference type="NCBI Taxonomy" id="1314678"/>
    <lineage>
        <taxon>Eukaryota</taxon>
        <taxon>Fungi</taxon>
        <taxon>Fungi incertae sedis</taxon>
        <taxon>Mucoromycota</taxon>
        <taxon>Mucoromycotina</taxon>
        <taxon>Umbelopsidomycetes</taxon>
        <taxon>Umbelopsidales</taxon>
        <taxon>Umbelopsidaceae</taxon>
        <taxon>Umbelopsis</taxon>
    </lineage>
</organism>
<feature type="transmembrane region" description="Helical" evidence="1">
    <location>
        <begin position="20"/>
        <end position="38"/>
    </location>
</feature>
<accession>A0AAD5EBJ5</accession>
<protein>
    <submittedName>
        <fullName evidence="2">Uncharacterized protein</fullName>
    </submittedName>
</protein>
<proteinExistence type="predicted"/>
<keyword evidence="1" id="KW-0472">Membrane</keyword>
<dbReference type="Proteomes" id="UP001206595">
    <property type="component" value="Unassembled WGS sequence"/>
</dbReference>
<reference evidence="2" key="2">
    <citation type="journal article" date="2022" name="Proc. Natl. Acad. Sci. U.S.A.">
        <title>Diploid-dominant life cycles characterize the early evolution of Fungi.</title>
        <authorList>
            <person name="Amses K.R."/>
            <person name="Simmons D.R."/>
            <person name="Longcore J.E."/>
            <person name="Mondo S.J."/>
            <person name="Seto K."/>
            <person name="Jeronimo G.H."/>
            <person name="Bonds A.E."/>
            <person name="Quandt C.A."/>
            <person name="Davis W.J."/>
            <person name="Chang Y."/>
            <person name="Federici B.A."/>
            <person name="Kuo A."/>
            <person name="LaButti K."/>
            <person name="Pangilinan J."/>
            <person name="Andreopoulos W."/>
            <person name="Tritt A."/>
            <person name="Riley R."/>
            <person name="Hundley H."/>
            <person name="Johnson J."/>
            <person name="Lipzen A."/>
            <person name="Barry K."/>
            <person name="Lang B.F."/>
            <person name="Cuomo C.A."/>
            <person name="Buchler N.E."/>
            <person name="Grigoriev I.V."/>
            <person name="Spatafora J.W."/>
            <person name="Stajich J.E."/>
            <person name="James T.Y."/>
        </authorList>
    </citation>
    <scope>NUCLEOTIDE SEQUENCE</scope>
    <source>
        <strain evidence="2">AG</strain>
    </source>
</reference>
<evidence type="ECO:0000313" key="3">
    <source>
        <dbReference type="Proteomes" id="UP001206595"/>
    </source>
</evidence>
<dbReference type="GeneID" id="75913710"/>
<dbReference type="RefSeq" id="XP_051445453.1">
    <property type="nucleotide sequence ID" value="XM_051588365.1"/>
</dbReference>
<dbReference type="EMBL" id="MU620912">
    <property type="protein sequence ID" value="KAI8580449.1"/>
    <property type="molecule type" value="Genomic_DNA"/>
</dbReference>
<gene>
    <name evidence="2" type="ORF">K450DRAFT_237066</name>
</gene>
<sequence>MDQHFSFPPRYFASLNIRISLHPSSFFLFPLPVVCYLPQRFNRARLFMWRHDALTTYTTCSPDSVRKVKSVDAFRDKQSLSPLTTLSTATSKVCISKKL</sequence>
<evidence type="ECO:0000313" key="2">
    <source>
        <dbReference type="EMBL" id="KAI8580449.1"/>
    </source>
</evidence>
<reference evidence="2" key="1">
    <citation type="submission" date="2021-06" db="EMBL/GenBank/DDBJ databases">
        <authorList>
            <consortium name="DOE Joint Genome Institute"/>
            <person name="Mondo S.J."/>
            <person name="Amses K.R."/>
            <person name="Simmons D.R."/>
            <person name="Longcore J.E."/>
            <person name="Seto K."/>
            <person name="Alves G.H."/>
            <person name="Bonds A.E."/>
            <person name="Quandt C.A."/>
            <person name="Davis W.J."/>
            <person name="Chang Y."/>
            <person name="Letcher P.M."/>
            <person name="Powell M.J."/>
            <person name="Kuo A."/>
            <person name="Labutti K."/>
            <person name="Pangilinan J."/>
            <person name="Andreopoulos W."/>
            <person name="Tritt A."/>
            <person name="Riley R."/>
            <person name="Hundley H."/>
            <person name="Johnson J."/>
            <person name="Lipzen A."/>
            <person name="Barry K."/>
            <person name="Berbee M.L."/>
            <person name="Buchler N.E."/>
            <person name="Grigoriev I.V."/>
            <person name="Spatafora J.W."/>
            <person name="Stajich J.E."/>
            <person name="James T.Y."/>
        </authorList>
    </citation>
    <scope>NUCLEOTIDE SEQUENCE</scope>
    <source>
        <strain evidence="2">AG</strain>
    </source>
</reference>